<dbReference type="Proteomes" id="UP000024635">
    <property type="component" value="Unassembled WGS sequence"/>
</dbReference>
<comment type="caution">
    <text evidence="1">The sequence shown here is derived from an EMBL/GenBank/DDBJ whole genome shotgun (WGS) entry which is preliminary data.</text>
</comment>
<evidence type="ECO:0000313" key="2">
    <source>
        <dbReference type="Proteomes" id="UP000024635"/>
    </source>
</evidence>
<organism evidence="1 2">
    <name type="scientific">Ancylostoma ceylanicum</name>
    <dbReference type="NCBI Taxonomy" id="53326"/>
    <lineage>
        <taxon>Eukaryota</taxon>
        <taxon>Metazoa</taxon>
        <taxon>Ecdysozoa</taxon>
        <taxon>Nematoda</taxon>
        <taxon>Chromadorea</taxon>
        <taxon>Rhabditida</taxon>
        <taxon>Rhabditina</taxon>
        <taxon>Rhabditomorpha</taxon>
        <taxon>Strongyloidea</taxon>
        <taxon>Ancylostomatidae</taxon>
        <taxon>Ancylostomatinae</taxon>
        <taxon>Ancylostoma</taxon>
    </lineage>
</organism>
<reference evidence="2" key="1">
    <citation type="journal article" date="2015" name="Nat. Genet.">
        <title>The genome and transcriptome of the zoonotic hookworm Ancylostoma ceylanicum identify infection-specific gene families.</title>
        <authorList>
            <person name="Schwarz E.M."/>
            <person name="Hu Y."/>
            <person name="Antoshechkin I."/>
            <person name="Miller M.M."/>
            <person name="Sternberg P.W."/>
            <person name="Aroian R.V."/>
        </authorList>
    </citation>
    <scope>NUCLEOTIDE SEQUENCE</scope>
    <source>
        <strain evidence="2">HY135</strain>
    </source>
</reference>
<name>A0A016U1E1_9BILA</name>
<proteinExistence type="predicted"/>
<dbReference type="EMBL" id="JARK01001398">
    <property type="protein sequence ID" value="EYC09094.1"/>
    <property type="molecule type" value="Genomic_DNA"/>
</dbReference>
<protein>
    <submittedName>
        <fullName evidence="1">Uncharacterized protein</fullName>
    </submittedName>
</protein>
<gene>
    <name evidence="1" type="primary">Acey_s0062.g3348</name>
    <name evidence="1" type="ORF">Y032_0062g3348</name>
</gene>
<dbReference type="AlphaFoldDB" id="A0A016U1E1"/>
<sequence>MRFLACIWSRNHSNRVIWREGVKEIGRPPNKVDDLKKFSSTIHGLSCGLQDRMILLLICVVLLQLCPHMGRFGIAPIAGCLCETQLNWYGYVLLVTKAPSA</sequence>
<keyword evidence="2" id="KW-1185">Reference proteome</keyword>
<accession>A0A016U1E1</accession>
<evidence type="ECO:0000313" key="1">
    <source>
        <dbReference type="EMBL" id="EYC09094.1"/>
    </source>
</evidence>